<evidence type="ECO:0000313" key="1">
    <source>
        <dbReference type="EMBL" id="SDH57704.1"/>
    </source>
</evidence>
<organism evidence="1 2">
    <name type="scientific">Chitinophaga filiformis</name>
    <name type="common">Myxococcus filiformis</name>
    <name type="synonym">Flexibacter filiformis</name>
    <dbReference type="NCBI Taxonomy" id="104663"/>
    <lineage>
        <taxon>Bacteria</taxon>
        <taxon>Pseudomonadati</taxon>
        <taxon>Bacteroidota</taxon>
        <taxon>Chitinophagia</taxon>
        <taxon>Chitinophagales</taxon>
        <taxon>Chitinophagaceae</taxon>
        <taxon>Chitinophaga</taxon>
    </lineage>
</organism>
<dbReference type="InterPro" id="IPR005198">
    <property type="entry name" value="Glyco_hydro_76"/>
</dbReference>
<dbReference type="GO" id="GO:0016787">
    <property type="term" value="F:hydrolase activity"/>
    <property type="evidence" value="ECO:0007669"/>
    <property type="project" value="UniProtKB-KW"/>
</dbReference>
<dbReference type="InterPro" id="IPR053169">
    <property type="entry name" value="MUG_Protein"/>
</dbReference>
<dbReference type="PANTHER" id="PTHR47791">
    <property type="entry name" value="MEIOTICALLY UP-REGULATED GENE 191 PROTEIN"/>
    <property type="match status" value="1"/>
</dbReference>
<dbReference type="InterPro" id="IPR008928">
    <property type="entry name" value="6-hairpin_glycosidase_sf"/>
</dbReference>
<dbReference type="EMBL" id="FNBN01000015">
    <property type="protein sequence ID" value="SDH57704.1"/>
    <property type="molecule type" value="Genomic_DNA"/>
</dbReference>
<dbReference type="PANTHER" id="PTHR47791:SF3">
    <property type="entry name" value="MEIOTICALLY UP-REGULATED GENE 191 PROTEIN"/>
    <property type="match status" value="1"/>
</dbReference>
<accession>A0A1G8DJ84</accession>
<evidence type="ECO:0000313" key="2">
    <source>
        <dbReference type="Proteomes" id="UP000199045"/>
    </source>
</evidence>
<dbReference type="SUPFAM" id="SSF48208">
    <property type="entry name" value="Six-hairpin glycosidases"/>
    <property type="match status" value="1"/>
</dbReference>
<dbReference type="OrthoDB" id="6387072at2"/>
<reference evidence="1 2" key="1">
    <citation type="submission" date="2016-10" db="EMBL/GenBank/DDBJ databases">
        <authorList>
            <person name="de Groot N.N."/>
        </authorList>
    </citation>
    <scope>NUCLEOTIDE SEQUENCE [LARGE SCALE GENOMIC DNA]</scope>
    <source>
        <strain evidence="1 2">DSM 527</strain>
    </source>
</reference>
<proteinExistence type="predicted"/>
<dbReference type="Gene3D" id="1.50.10.20">
    <property type="match status" value="1"/>
</dbReference>
<dbReference type="Proteomes" id="UP000199045">
    <property type="component" value="Unassembled WGS sequence"/>
</dbReference>
<protein>
    <submittedName>
        <fullName evidence="1">Glycosyl hydrolase family 76</fullName>
    </submittedName>
</protein>
<dbReference type="AlphaFoldDB" id="A0A1G8DJ84"/>
<dbReference type="STRING" id="104663.SAMN04488121_1156"/>
<sequence>MTSSLCRIPDGNNFNNRHQLVFVMNKLRYFLTIAVLLGTISCGKSNTPGGGTVDPPVLPPVSFTSKDATAAFNTFNQYFYSTTDKLYYSNTERKDIGAIWTQAVYWDLIMDTYKRTGDAAHRKMIDDLYQGGYNRYDRYNWSNKVVWFIYDDMMWWIISLARAHEITGNKEYLDRSIEGFQYVYKESYDPAGGGMWWDFRHSGKNSCINFPTVIAAMTLYNITKDTSYLNKAKDIYSWSLANLTDSTTGRAADNNINGHKGFSDYTYNQGTYIGAAVMLYKATGQQSYLDNAKKGADYTQQKMCDADGILPAEGDWNEQGVLKAIFGHYIMTLVKDAGQQQYLPWLRKNINMAWGNRDATRGITYRNYKVSCPSGIVQSYEASSAVELMQVWPPEK</sequence>
<keyword evidence="1" id="KW-0378">Hydrolase</keyword>
<dbReference type="Pfam" id="PF03663">
    <property type="entry name" value="Glyco_hydro_76"/>
    <property type="match status" value="1"/>
</dbReference>
<name>A0A1G8DJ84_CHIFI</name>
<gene>
    <name evidence="1" type="ORF">SAMN04488121_1156</name>
</gene>
<dbReference type="GO" id="GO:0005975">
    <property type="term" value="P:carbohydrate metabolic process"/>
    <property type="evidence" value="ECO:0007669"/>
    <property type="project" value="InterPro"/>
</dbReference>